<dbReference type="InterPro" id="IPR020103">
    <property type="entry name" value="PsdUridine_synth_cat_dom_sf"/>
</dbReference>
<dbReference type="InterPro" id="IPR050188">
    <property type="entry name" value="RluA_PseudoU_synthase"/>
</dbReference>
<feature type="compositionally biased region" description="Basic and acidic residues" evidence="4">
    <location>
        <begin position="336"/>
        <end position="593"/>
    </location>
</feature>
<dbReference type="CDD" id="cd00165">
    <property type="entry name" value="S4"/>
    <property type="match status" value="1"/>
</dbReference>
<dbReference type="RefSeq" id="WP_285725928.1">
    <property type="nucleotide sequence ID" value="NZ_BSDD01000004.1"/>
</dbReference>
<proteinExistence type="inferred from homology"/>
<dbReference type="InterPro" id="IPR006225">
    <property type="entry name" value="PsdUridine_synth_RluC/D"/>
</dbReference>
<feature type="region of interest" description="Disordered" evidence="4">
    <location>
        <begin position="336"/>
        <end position="613"/>
    </location>
</feature>
<organism evidence="7 8">
    <name type="scientific">Geothrix rubra</name>
    <dbReference type="NCBI Taxonomy" id="2927977"/>
    <lineage>
        <taxon>Bacteria</taxon>
        <taxon>Pseudomonadati</taxon>
        <taxon>Acidobacteriota</taxon>
        <taxon>Holophagae</taxon>
        <taxon>Holophagales</taxon>
        <taxon>Holophagaceae</taxon>
        <taxon>Geothrix</taxon>
    </lineage>
</organism>
<evidence type="ECO:0000259" key="5">
    <source>
        <dbReference type="Pfam" id="PF00849"/>
    </source>
</evidence>
<reference evidence="7 8" key="1">
    <citation type="journal article" date="2023" name="Antonie Van Leeuwenhoek">
        <title>Mesoterricola silvestris gen. nov., sp. nov., Mesoterricola sediminis sp. nov., Geothrix oryzae sp. nov., Geothrix edaphica sp. nov., Geothrix rubra sp. nov., and Geothrix limicola sp. nov., six novel members of Acidobacteriota isolated from soils.</title>
        <authorList>
            <person name="Itoh H."/>
            <person name="Sugisawa Y."/>
            <person name="Mise K."/>
            <person name="Xu Z."/>
            <person name="Kuniyasu M."/>
            <person name="Ushijima N."/>
            <person name="Kawano K."/>
            <person name="Kobayashi E."/>
            <person name="Shiratori Y."/>
            <person name="Masuda Y."/>
            <person name="Senoo K."/>
        </authorList>
    </citation>
    <scope>NUCLEOTIDE SEQUENCE [LARGE SCALE GENOMIC DNA]</scope>
    <source>
        <strain evidence="7 8">Red803</strain>
    </source>
</reference>
<evidence type="ECO:0000256" key="4">
    <source>
        <dbReference type="SAM" id="MobiDB-lite"/>
    </source>
</evidence>
<dbReference type="PROSITE" id="PS01129">
    <property type="entry name" value="PSI_RLU"/>
    <property type="match status" value="1"/>
</dbReference>
<dbReference type="EMBL" id="BSDD01000004">
    <property type="protein sequence ID" value="GLH70574.1"/>
    <property type="molecule type" value="Genomic_DNA"/>
</dbReference>
<evidence type="ECO:0000313" key="7">
    <source>
        <dbReference type="EMBL" id="GLH70574.1"/>
    </source>
</evidence>
<evidence type="ECO:0000256" key="1">
    <source>
        <dbReference type="ARBA" id="ARBA00010876"/>
    </source>
</evidence>
<dbReference type="Pfam" id="PF00849">
    <property type="entry name" value="PseudoU_synth_2"/>
    <property type="match status" value="1"/>
</dbReference>
<accession>A0ABQ5Q951</accession>
<keyword evidence="3" id="KW-0694">RNA-binding</keyword>
<sequence length="613" mass="70286">MARIEREWQAEHEGAALATEVHRILVVSHRQAKGFIDGRCITVNGTVAESYGLRLKAGDTVKVAFDSDRTYEVMPATKKLQSGPFETLWEDTHLLFVHKPAGLLTVPAEQGGEPSLAEAITESYRRRGFKRFQLYIVHRLDRFTSGVLVFAKTPEALHGLKKLFELHKLQRVYRAVLVGELPENSGTLAGHLIEHAKSLKMSVAKERKGAGGKRMPPGAKEAVTHYRVVERLPGHTVVEVKLETGRRNQIRVQFADRGFPLLGDQVYGTESPMLDRQALHAELLGFRHPVTDEQVTVSAPMPADMEAALKVLRTQSRLTRAAEGLRGEEGLFKPKITRERKLDRSARARRFEGAGEAERPARPRREGPSDRPRREGAEDRPRRTFDRDDRPTRPRREGPADRPRREGAEERPRRTFDRDDRPARPRREGPADRPRREGAEDRPRRTFDRDDRPARPRREGPADRPRREGAEDRPRRTFDRDDRSARPRREGPADRPRREGAEDRPRRTFDRDDRPARPRREGPADRPRREGAEDRPRRTFDRDDRPARPRREGPADRPRREGAEDRPRRTFKPGDRPAGPRREGSSERPRRDGAPTPGKKAPFRPGKPKPRKP</sequence>
<dbReference type="SUPFAM" id="SSF55120">
    <property type="entry name" value="Pseudouridine synthase"/>
    <property type="match status" value="1"/>
</dbReference>
<dbReference type="SUPFAM" id="SSF55174">
    <property type="entry name" value="Alpha-L RNA-binding motif"/>
    <property type="match status" value="1"/>
</dbReference>
<dbReference type="Pfam" id="PF01479">
    <property type="entry name" value="S4"/>
    <property type="match status" value="1"/>
</dbReference>
<dbReference type="InterPro" id="IPR006224">
    <property type="entry name" value="PsdUridine_synth_RluA-like_CS"/>
</dbReference>
<dbReference type="Proteomes" id="UP001165089">
    <property type="component" value="Unassembled WGS sequence"/>
</dbReference>
<evidence type="ECO:0000256" key="2">
    <source>
        <dbReference type="ARBA" id="ARBA00023235"/>
    </source>
</evidence>
<feature type="domain" description="Pseudouridine synthase RsuA/RluA-like" evidence="5">
    <location>
        <begin position="93"/>
        <end position="255"/>
    </location>
</feature>
<dbReference type="PANTHER" id="PTHR21600">
    <property type="entry name" value="MITOCHONDRIAL RNA PSEUDOURIDINE SYNTHASE"/>
    <property type="match status" value="1"/>
</dbReference>
<name>A0ABQ5Q951_9BACT</name>
<protein>
    <recommendedName>
        <fullName evidence="9">Ribosomal large subunit pseudouridine synthase D</fullName>
    </recommendedName>
</protein>
<dbReference type="InterPro" id="IPR002942">
    <property type="entry name" value="S4_RNA-bd"/>
</dbReference>
<keyword evidence="2" id="KW-0413">Isomerase</keyword>
<feature type="domain" description="RNA-binding S4" evidence="6">
    <location>
        <begin position="22"/>
        <end position="61"/>
    </location>
</feature>
<evidence type="ECO:0000259" key="6">
    <source>
        <dbReference type="Pfam" id="PF01479"/>
    </source>
</evidence>
<dbReference type="NCBIfam" id="TIGR00005">
    <property type="entry name" value="rluA_subfam"/>
    <property type="match status" value="1"/>
</dbReference>
<dbReference type="PROSITE" id="PS50889">
    <property type="entry name" value="S4"/>
    <property type="match status" value="1"/>
</dbReference>
<gene>
    <name evidence="7" type="ORF">GETHPA_21070</name>
</gene>
<dbReference type="PANTHER" id="PTHR21600:SF44">
    <property type="entry name" value="RIBOSOMAL LARGE SUBUNIT PSEUDOURIDINE SYNTHASE D"/>
    <property type="match status" value="1"/>
</dbReference>
<evidence type="ECO:0008006" key="9">
    <source>
        <dbReference type="Google" id="ProtNLM"/>
    </source>
</evidence>
<dbReference type="Gene3D" id="3.30.2350.10">
    <property type="entry name" value="Pseudouridine synthase"/>
    <property type="match status" value="1"/>
</dbReference>
<evidence type="ECO:0000313" key="8">
    <source>
        <dbReference type="Proteomes" id="UP001165089"/>
    </source>
</evidence>
<keyword evidence="8" id="KW-1185">Reference proteome</keyword>
<dbReference type="CDD" id="cd02869">
    <property type="entry name" value="PseudoU_synth_RluA_like"/>
    <property type="match status" value="1"/>
</dbReference>
<dbReference type="InterPro" id="IPR006145">
    <property type="entry name" value="PsdUridine_synth_RsuA/RluA"/>
</dbReference>
<comment type="similarity">
    <text evidence="1">Belongs to the pseudouridine synthase RluA family.</text>
</comment>
<comment type="caution">
    <text evidence="7">The sequence shown here is derived from an EMBL/GenBank/DDBJ whole genome shotgun (WGS) entry which is preliminary data.</text>
</comment>
<evidence type="ECO:0000256" key="3">
    <source>
        <dbReference type="PROSITE-ProRule" id="PRU00182"/>
    </source>
</evidence>